<dbReference type="EMBL" id="CANL01000015">
    <property type="protein sequence ID" value="CCM63437.1"/>
    <property type="molecule type" value="Genomic_DNA"/>
</dbReference>
<protein>
    <submittedName>
        <fullName evidence="2">Uncharacterized protein</fullName>
    </submittedName>
</protein>
<name>R4Z4F5_9ACTN</name>
<gene>
    <name evidence="2" type="ORF">BN381_220011</name>
</gene>
<dbReference type="Proteomes" id="UP000018291">
    <property type="component" value="Unassembled WGS sequence"/>
</dbReference>
<sequence length="81" mass="8179">MGGAGCGAPPNGARSSGERAEVHLVELVADVGPRLVGAGLDDPDVEEGEPAQDDMGSDAVFEPVVDGPEVQRGFHVAPAPF</sequence>
<evidence type="ECO:0000313" key="3">
    <source>
        <dbReference type="Proteomes" id="UP000018291"/>
    </source>
</evidence>
<proteinExistence type="predicted"/>
<evidence type="ECO:0000256" key="1">
    <source>
        <dbReference type="SAM" id="MobiDB-lite"/>
    </source>
</evidence>
<comment type="caution">
    <text evidence="2">The sequence shown here is derived from an EMBL/GenBank/DDBJ whole genome shotgun (WGS) entry which is preliminary data.</text>
</comment>
<reference evidence="2 3" key="1">
    <citation type="journal article" date="2013" name="ISME J.">
        <title>Metabolic model for the filamentous 'Candidatus Microthrix parvicella' based on genomic and metagenomic analyses.</title>
        <authorList>
            <person name="Jon McIlroy S."/>
            <person name="Kristiansen R."/>
            <person name="Albertsen M."/>
            <person name="Michael Karst S."/>
            <person name="Rossetti S."/>
            <person name="Lund Nielsen J."/>
            <person name="Tandoi V."/>
            <person name="James Seviour R."/>
            <person name="Nielsen P.H."/>
        </authorList>
    </citation>
    <scope>NUCLEOTIDE SEQUENCE [LARGE SCALE GENOMIC DNA]</scope>
    <source>
        <strain evidence="2 3">RN1</strain>
    </source>
</reference>
<keyword evidence="3" id="KW-1185">Reference proteome</keyword>
<organism evidence="2 3">
    <name type="scientific">Candidatus Neomicrothrix parvicella RN1</name>
    <dbReference type="NCBI Taxonomy" id="1229780"/>
    <lineage>
        <taxon>Bacteria</taxon>
        <taxon>Bacillati</taxon>
        <taxon>Actinomycetota</taxon>
        <taxon>Acidimicrobiia</taxon>
        <taxon>Acidimicrobiales</taxon>
        <taxon>Microthrixaceae</taxon>
        <taxon>Candidatus Neomicrothrix</taxon>
    </lineage>
</organism>
<accession>R4Z4F5</accession>
<dbReference type="HOGENOM" id="CLU_2567494_0_0_11"/>
<feature type="compositionally biased region" description="Acidic residues" evidence="1">
    <location>
        <begin position="41"/>
        <end position="56"/>
    </location>
</feature>
<evidence type="ECO:0000313" key="2">
    <source>
        <dbReference type="EMBL" id="CCM63437.1"/>
    </source>
</evidence>
<dbReference type="AlphaFoldDB" id="R4Z4F5"/>
<feature type="region of interest" description="Disordered" evidence="1">
    <location>
        <begin position="35"/>
        <end position="57"/>
    </location>
</feature>